<keyword evidence="2" id="KW-1185">Reference proteome</keyword>
<sequence length="280" mass="33522">MRDFYCKIIRELEEEIGIRYIDNGDQISLCESMIEITLQKLTKLKRFINENEFKTIEDEIIFFKELKPKIVSKLIYYNAIYKIEMKKPHGGQRIIKKYLNNELAKLKRFFDNNLEFYKYYRTNSTYLDEKYFVRGKFDIKLSLDTFYFESDHSFSTSHDYKVAKVIANDLIEVYLEDQILNMNKFSRAKSKEIRSSLLKWTASKTSLIELIYALHAFKAFDDGSSEIKVIVRIFENTFGIDLGDFYHTYLELRNRKNNRTKFLDLLKDSLIKKMDEQEGK</sequence>
<dbReference type="AlphaFoldDB" id="A0A1M6N906"/>
<evidence type="ECO:0000313" key="1">
    <source>
        <dbReference type="EMBL" id="SHJ92169.1"/>
    </source>
</evidence>
<dbReference type="EMBL" id="FRAM01000001">
    <property type="protein sequence ID" value="SHJ92169.1"/>
    <property type="molecule type" value="Genomic_DNA"/>
</dbReference>
<dbReference type="Proteomes" id="UP000184498">
    <property type="component" value="Unassembled WGS sequence"/>
</dbReference>
<reference evidence="2" key="1">
    <citation type="submission" date="2016-11" db="EMBL/GenBank/DDBJ databases">
        <authorList>
            <person name="Varghese N."/>
            <person name="Submissions S."/>
        </authorList>
    </citation>
    <scope>NUCLEOTIDE SEQUENCE [LARGE SCALE GENOMIC DNA]</scope>
    <source>
        <strain evidence="2">DSM 18016</strain>
    </source>
</reference>
<dbReference type="STRING" id="216903.SAMN05444371_0267"/>
<dbReference type="InterPro" id="IPR018534">
    <property type="entry name" value="Tet_reg_excision_RteC"/>
</dbReference>
<gene>
    <name evidence="1" type="ORF">SAMN05444371_0267</name>
</gene>
<organism evidence="1 2">
    <name type="scientific">Epilithonimonas mollis</name>
    <dbReference type="NCBI Taxonomy" id="216903"/>
    <lineage>
        <taxon>Bacteria</taxon>
        <taxon>Pseudomonadati</taxon>
        <taxon>Bacteroidota</taxon>
        <taxon>Flavobacteriia</taxon>
        <taxon>Flavobacteriales</taxon>
        <taxon>Weeksellaceae</taxon>
        <taxon>Chryseobacterium group</taxon>
        <taxon>Epilithonimonas</taxon>
    </lineage>
</organism>
<name>A0A1M6N906_9FLAO</name>
<dbReference type="Pfam" id="PF09357">
    <property type="entry name" value="RteC"/>
    <property type="match status" value="1"/>
</dbReference>
<evidence type="ECO:0000313" key="2">
    <source>
        <dbReference type="Proteomes" id="UP000184498"/>
    </source>
</evidence>
<proteinExistence type="predicted"/>
<dbReference type="RefSeq" id="WP_072996040.1">
    <property type="nucleotide sequence ID" value="NZ_FRAM01000001.1"/>
</dbReference>
<accession>A0A1M6N906</accession>
<protein>
    <submittedName>
        <fullName evidence="1">RteC protein</fullName>
    </submittedName>
</protein>